<reference evidence="1" key="1">
    <citation type="journal article" date="2021" name="Proc. Natl. Acad. Sci. U.S.A.">
        <title>A Catalog of Tens of Thousands of Viruses from Human Metagenomes Reveals Hidden Associations with Chronic Diseases.</title>
        <authorList>
            <person name="Tisza M.J."/>
            <person name="Buck C.B."/>
        </authorList>
    </citation>
    <scope>NUCLEOTIDE SEQUENCE</scope>
    <source>
        <strain evidence="1">Ct2zh4</strain>
    </source>
</reference>
<dbReference type="EMBL" id="BK015241">
    <property type="protein sequence ID" value="DAD97450.1"/>
    <property type="molecule type" value="Genomic_DNA"/>
</dbReference>
<name>A0A8S5NT15_9CAUD</name>
<protein>
    <submittedName>
        <fullName evidence="1">Uncharacterized protein</fullName>
    </submittedName>
</protein>
<evidence type="ECO:0000313" key="1">
    <source>
        <dbReference type="EMBL" id="DAD97450.1"/>
    </source>
</evidence>
<organism evidence="1">
    <name type="scientific">Siphoviridae sp. ct2zh4</name>
    <dbReference type="NCBI Taxonomy" id="2825319"/>
    <lineage>
        <taxon>Viruses</taxon>
        <taxon>Duplodnaviria</taxon>
        <taxon>Heunggongvirae</taxon>
        <taxon>Uroviricota</taxon>
        <taxon>Caudoviricetes</taxon>
    </lineage>
</organism>
<proteinExistence type="predicted"/>
<sequence>MNCGSALFCEPGLSRLSRRSSFRIANRTITTAHGRSWSCVMMAARSRIACSSTGASA</sequence>
<accession>A0A8S5NT15</accession>